<feature type="chain" id="PRO_5011987009" evidence="1">
    <location>
        <begin position="27"/>
        <end position="333"/>
    </location>
</feature>
<dbReference type="STRING" id="1958950.BZK31_09435"/>
<dbReference type="RefSeq" id="WP_083182428.1">
    <property type="nucleotide sequence ID" value="NZ_CBCRZR010000001.1"/>
</dbReference>
<dbReference type="Proteomes" id="UP000192815">
    <property type="component" value="Unassembled WGS sequence"/>
</dbReference>
<dbReference type="GO" id="GO:0007155">
    <property type="term" value="P:cell adhesion"/>
    <property type="evidence" value="ECO:0007669"/>
    <property type="project" value="InterPro"/>
</dbReference>
<evidence type="ECO:0000256" key="1">
    <source>
        <dbReference type="SAM" id="SignalP"/>
    </source>
</evidence>
<comment type="caution">
    <text evidence="3">The sequence shown here is derived from an EMBL/GenBank/DDBJ whole genome shotgun (WGS) entry which is preliminary data.</text>
</comment>
<dbReference type="EMBL" id="MUIO01000025">
    <property type="protein sequence ID" value="ORC59729.1"/>
    <property type="molecule type" value="Genomic_DNA"/>
</dbReference>
<proteinExistence type="predicted"/>
<evidence type="ECO:0000313" key="4">
    <source>
        <dbReference type="Proteomes" id="UP000192815"/>
    </source>
</evidence>
<dbReference type="Pfam" id="PF00419">
    <property type="entry name" value="Fimbrial"/>
    <property type="match status" value="1"/>
</dbReference>
<dbReference type="AlphaFoldDB" id="A0A1X0N853"/>
<dbReference type="OrthoDB" id="8926940at2"/>
<evidence type="ECO:0000313" key="3">
    <source>
        <dbReference type="EMBL" id="ORC59729.1"/>
    </source>
</evidence>
<name>A0A1X0N853_9PSED</name>
<dbReference type="GO" id="GO:0009289">
    <property type="term" value="C:pilus"/>
    <property type="evidence" value="ECO:0007669"/>
    <property type="project" value="InterPro"/>
</dbReference>
<sequence>MKHLLVRYGSRAFALLMLMMPTSVFALVCKTQGAGEMTIRGQLSSTVAIPASVADGEVVWRSEPLTIQVDCFKDSQQSVQEEIFVYLNPDNLPIGQGIRAGVTLQGVDHVHSSGRIGTGQYLPPCHEGDGNIDQCPKISFNLGFSVFIQKFGATPPSGVASTLLDYRFFQLDGAGPQPVPGRSLDYTIDNLSGLRFVACDAELEVSPETVEFGELPIQNVAIGRVFASQPFSLVTSRACDSPFSINARFRPVSGTVSGTGDVLVPTANPSLGIRIVSAVSGNPLAYNELFHLAELLGETHASQADFNAQLLWNSTRPQVGPFDAEVMVDLFYK</sequence>
<gene>
    <name evidence="3" type="ORF">BZK31_09435</name>
</gene>
<evidence type="ECO:0000259" key="2">
    <source>
        <dbReference type="Pfam" id="PF00419"/>
    </source>
</evidence>
<protein>
    <submittedName>
        <fullName evidence="3">Pilus assembly protein</fullName>
    </submittedName>
</protein>
<dbReference type="InterPro" id="IPR008966">
    <property type="entry name" value="Adhesion_dom_sf"/>
</dbReference>
<reference evidence="4" key="1">
    <citation type="submission" date="2017-02" db="EMBL/GenBank/DDBJ databases">
        <title>Pseudomonas floridae sp. nov., a novel pathogenic bacterial species isolated from tomato.</title>
        <authorList>
            <person name="Timilsina S."/>
            <person name="Vallad G.E."/>
            <person name="Jones J.B."/>
        </authorList>
    </citation>
    <scope>NUCLEOTIDE SEQUENCE [LARGE SCALE GENOMIC DNA]</scope>
    <source>
        <strain evidence="4">GEV388</strain>
    </source>
</reference>
<feature type="domain" description="Fimbrial-type adhesion" evidence="2">
    <location>
        <begin position="199"/>
        <end position="332"/>
    </location>
</feature>
<dbReference type="SUPFAM" id="SSF49401">
    <property type="entry name" value="Bacterial adhesins"/>
    <property type="match status" value="1"/>
</dbReference>
<keyword evidence="1" id="KW-0732">Signal</keyword>
<organism evidence="3 4">
    <name type="scientific">Pseudomonas floridensis</name>
    <dbReference type="NCBI Taxonomy" id="1958950"/>
    <lineage>
        <taxon>Bacteria</taxon>
        <taxon>Pseudomonadati</taxon>
        <taxon>Pseudomonadota</taxon>
        <taxon>Gammaproteobacteria</taxon>
        <taxon>Pseudomonadales</taxon>
        <taxon>Pseudomonadaceae</taxon>
        <taxon>Pseudomonas</taxon>
    </lineage>
</organism>
<dbReference type="InterPro" id="IPR000259">
    <property type="entry name" value="Adhesion_dom_fimbrial"/>
</dbReference>
<feature type="signal peptide" evidence="1">
    <location>
        <begin position="1"/>
        <end position="26"/>
    </location>
</feature>
<keyword evidence="4" id="KW-1185">Reference proteome</keyword>
<accession>A0A1X0N853</accession>